<feature type="compositionally biased region" description="Basic and acidic residues" evidence="1">
    <location>
        <begin position="109"/>
        <end position="129"/>
    </location>
</feature>
<dbReference type="InterPro" id="IPR010982">
    <property type="entry name" value="Lambda_DNA-bd_dom_sf"/>
</dbReference>
<sequence>MPRPTDQLRLRREQAGLTLEDIQRQTRIRLEYLRGIETGDYSLLPGKFAVRRTVEAYCNVLGLDSARMMRQIEGSHSSSIESSYSVPAPVDKTPDPSAKLPSRSRSRKERTETRAENETSRIRGRQKEQRGRRRRKKSAVGEFLEMIQAPLKKGIPLNLVIILVGVLLLGLGTVWVVKEFIGEETATQKQKTSSEKNSSHSSPIQGDSSVVELIKPSETYKYGDLFKVSKADEIMVTLQVEKETSFIYRKGGPTEKIAEKGKIKAGEKKSFHHDKWISLEVGTPSHVKLIVNGHEIDTSHDAKDHHYQIQRKP</sequence>
<keyword evidence="2" id="KW-0472">Membrane</keyword>
<dbReference type="GO" id="GO:0003677">
    <property type="term" value="F:DNA binding"/>
    <property type="evidence" value="ECO:0007669"/>
    <property type="project" value="InterPro"/>
</dbReference>
<keyword evidence="4" id="KW-1185">Reference proteome</keyword>
<gene>
    <name evidence="3" type="ORF">SAMN05444972_104163</name>
</gene>
<evidence type="ECO:0000256" key="2">
    <source>
        <dbReference type="SAM" id="Phobius"/>
    </source>
</evidence>
<dbReference type="InterPro" id="IPR001387">
    <property type="entry name" value="Cro/C1-type_HTH"/>
</dbReference>
<feature type="region of interest" description="Disordered" evidence="1">
    <location>
        <begin position="186"/>
        <end position="208"/>
    </location>
</feature>
<evidence type="ECO:0000256" key="1">
    <source>
        <dbReference type="SAM" id="MobiDB-lite"/>
    </source>
</evidence>
<dbReference type="EMBL" id="FPAA01000004">
    <property type="protein sequence ID" value="SFS60107.1"/>
    <property type="molecule type" value="Genomic_DNA"/>
</dbReference>
<organism evidence="3 4">
    <name type="scientific">Marininema halotolerans</name>
    <dbReference type="NCBI Taxonomy" id="1155944"/>
    <lineage>
        <taxon>Bacteria</taxon>
        <taxon>Bacillati</taxon>
        <taxon>Bacillota</taxon>
        <taxon>Bacilli</taxon>
        <taxon>Bacillales</taxon>
        <taxon>Thermoactinomycetaceae</taxon>
        <taxon>Marininema</taxon>
    </lineage>
</organism>
<dbReference type="Gene3D" id="1.10.260.40">
    <property type="entry name" value="lambda repressor-like DNA-binding domains"/>
    <property type="match status" value="1"/>
</dbReference>
<dbReference type="CDD" id="cd00093">
    <property type="entry name" value="HTH_XRE"/>
    <property type="match status" value="1"/>
</dbReference>
<feature type="transmembrane region" description="Helical" evidence="2">
    <location>
        <begin position="155"/>
        <end position="177"/>
    </location>
</feature>
<dbReference type="PANTHER" id="PTHR34475:SF1">
    <property type="entry name" value="CYTOSKELETON PROTEIN RODZ"/>
    <property type="match status" value="1"/>
</dbReference>
<name>A0A1I6R5Y1_9BACL</name>
<evidence type="ECO:0000313" key="4">
    <source>
        <dbReference type="Proteomes" id="UP000198660"/>
    </source>
</evidence>
<reference evidence="4" key="1">
    <citation type="submission" date="2016-10" db="EMBL/GenBank/DDBJ databases">
        <authorList>
            <person name="Varghese N."/>
            <person name="Submissions S."/>
        </authorList>
    </citation>
    <scope>NUCLEOTIDE SEQUENCE [LARGE SCALE GENOMIC DNA]</scope>
    <source>
        <strain evidence="4">DSM 45789</strain>
    </source>
</reference>
<dbReference type="RefSeq" id="WP_176391939.1">
    <property type="nucleotide sequence ID" value="NZ_FPAA01000004.1"/>
</dbReference>
<accession>A0A1I6R5Y1</accession>
<dbReference type="PANTHER" id="PTHR34475">
    <property type="match status" value="1"/>
</dbReference>
<evidence type="ECO:0000313" key="3">
    <source>
        <dbReference type="EMBL" id="SFS60107.1"/>
    </source>
</evidence>
<dbReference type="AlphaFoldDB" id="A0A1I6R5Y1"/>
<protein>
    <submittedName>
        <fullName evidence="3">Helix-turn-helix domain-containing protein</fullName>
    </submittedName>
</protein>
<dbReference type="Proteomes" id="UP000198660">
    <property type="component" value="Unassembled WGS sequence"/>
</dbReference>
<feature type="region of interest" description="Disordered" evidence="1">
    <location>
        <begin position="77"/>
        <end position="137"/>
    </location>
</feature>
<keyword evidence="2" id="KW-0812">Transmembrane</keyword>
<dbReference type="InterPro" id="IPR050400">
    <property type="entry name" value="Bact_Cytoskel_RodZ"/>
</dbReference>
<proteinExistence type="predicted"/>
<keyword evidence="2" id="KW-1133">Transmembrane helix</keyword>
<dbReference type="Pfam" id="PF13413">
    <property type="entry name" value="HTH_25"/>
    <property type="match status" value="1"/>
</dbReference>